<keyword evidence="2" id="KW-1185">Reference proteome</keyword>
<reference evidence="1" key="1">
    <citation type="journal article" date="2017" name="Nature">
        <title>The genome of Chenopodium quinoa.</title>
        <authorList>
            <person name="Jarvis D.E."/>
            <person name="Ho Y.S."/>
            <person name="Lightfoot D.J."/>
            <person name="Schmoeckel S.M."/>
            <person name="Li B."/>
            <person name="Borm T.J.A."/>
            <person name="Ohyanagi H."/>
            <person name="Mineta K."/>
            <person name="Michell C.T."/>
            <person name="Saber N."/>
            <person name="Kharbatia N.M."/>
            <person name="Rupper R.R."/>
            <person name="Sharp A.R."/>
            <person name="Dally N."/>
            <person name="Boughton B.A."/>
            <person name="Woo Y.H."/>
            <person name="Gao G."/>
            <person name="Schijlen E.G.W.M."/>
            <person name="Guo X."/>
            <person name="Momin A.A."/>
            <person name="Negrao S."/>
            <person name="Al-Babili S."/>
            <person name="Gehring C."/>
            <person name="Roessner U."/>
            <person name="Jung C."/>
            <person name="Murphy K."/>
            <person name="Arold S.T."/>
            <person name="Gojobori T."/>
            <person name="van der Linden C.G."/>
            <person name="van Loo E.N."/>
            <person name="Jellen E.N."/>
            <person name="Maughan P.J."/>
            <person name="Tester M."/>
        </authorList>
    </citation>
    <scope>NUCLEOTIDE SEQUENCE [LARGE SCALE GENOMIC DNA]</scope>
    <source>
        <strain evidence="1">cv. PI 614886</strain>
    </source>
</reference>
<dbReference type="EnsemblPlants" id="AUR62032681-RA">
    <property type="protein sequence ID" value="AUR62032681-RA:cds"/>
    <property type="gene ID" value="AUR62032681"/>
</dbReference>
<protein>
    <submittedName>
        <fullName evidence="1">Uncharacterized protein</fullName>
    </submittedName>
</protein>
<evidence type="ECO:0000313" key="2">
    <source>
        <dbReference type="Proteomes" id="UP000596660"/>
    </source>
</evidence>
<dbReference type="Proteomes" id="UP000596660">
    <property type="component" value="Unplaced"/>
</dbReference>
<evidence type="ECO:0000313" key="1">
    <source>
        <dbReference type="EnsemblPlants" id="AUR62032681-RA:cds"/>
    </source>
</evidence>
<organism evidence="1 2">
    <name type="scientific">Chenopodium quinoa</name>
    <name type="common">Quinoa</name>
    <dbReference type="NCBI Taxonomy" id="63459"/>
    <lineage>
        <taxon>Eukaryota</taxon>
        <taxon>Viridiplantae</taxon>
        <taxon>Streptophyta</taxon>
        <taxon>Embryophyta</taxon>
        <taxon>Tracheophyta</taxon>
        <taxon>Spermatophyta</taxon>
        <taxon>Magnoliopsida</taxon>
        <taxon>eudicotyledons</taxon>
        <taxon>Gunneridae</taxon>
        <taxon>Pentapetalae</taxon>
        <taxon>Caryophyllales</taxon>
        <taxon>Chenopodiaceae</taxon>
        <taxon>Chenopodioideae</taxon>
        <taxon>Atripliceae</taxon>
        <taxon>Chenopodium</taxon>
    </lineage>
</organism>
<reference evidence="1" key="2">
    <citation type="submission" date="2021-03" db="UniProtKB">
        <authorList>
            <consortium name="EnsemblPlants"/>
        </authorList>
    </citation>
    <scope>IDENTIFICATION</scope>
</reference>
<accession>A0A803MN30</accession>
<sequence length="71" mass="8197">MQESSNNHVCLSSYREEVLDTTTTMKDRHNQVLQLRKGTTLDVGDRVWLSLTAQRLHENHKDGEPMDEGPF</sequence>
<name>A0A803MN30_CHEQI</name>
<dbReference type="AlphaFoldDB" id="A0A803MN30"/>
<dbReference type="Gramene" id="AUR62032681-RA">
    <property type="protein sequence ID" value="AUR62032681-RA:cds"/>
    <property type="gene ID" value="AUR62032681"/>
</dbReference>
<proteinExistence type="predicted"/>